<dbReference type="PANTHER" id="PTHR34001:SF3">
    <property type="entry name" value="BLL7405 PROTEIN"/>
    <property type="match status" value="1"/>
</dbReference>
<dbReference type="STRING" id="1150626.PHAMO_180061"/>
<keyword evidence="3" id="KW-0472">Membrane</keyword>
<dbReference type="Proteomes" id="UP000004169">
    <property type="component" value="Unassembled WGS sequence"/>
</dbReference>
<accession>H8FP04</accession>
<dbReference type="SUPFAM" id="SSF56925">
    <property type="entry name" value="OMPA-like"/>
    <property type="match status" value="1"/>
</dbReference>
<dbReference type="eggNOG" id="COG3637">
    <property type="taxonomic scope" value="Bacteria"/>
</dbReference>
<comment type="caution">
    <text evidence="7">The sequence shown here is derived from an EMBL/GenBank/DDBJ whole genome shotgun (WGS) entry which is preliminary data.</text>
</comment>
<feature type="signal peptide" evidence="5">
    <location>
        <begin position="1"/>
        <end position="20"/>
    </location>
</feature>
<comment type="similarity">
    <text evidence="4">Belongs to the Omp25/RopB family.</text>
</comment>
<dbReference type="Pfam" id="PF13505">
    <property type="entry name" value="OMP_b-brl"/>
    <property type="match status" value="1"/>
</dbReference>
<evidence type="ECO:0000259" key="6">
    <source>
        <dbReference type="Pfam" id="PF13505"/>
    </source>
</evidence>
<dbReference type="AlphaFoldDB" id="H8FP04"/>
<dbReference type="InterPro" id="IPR053724">
    <property type="entry name" value="OMP_A26_sf"/>
</dbReference>
<reference evidence="7 8" key="1">
    <citation type="journal article" date="2012" name="J. Bacteriol.">
        <title>Draft Genome Sequence of the Purple Photosynthetic Bacterium Phaeospirillum molischianum DSM120, a Particularly Versatile Bacterium.</title>
        <authorList>
            <person name="Duquesne K."/>
            <person name="Prima V."/>
            <person name="Ji B."/>
            <person name="Rouy Z."/>
            <person name="Medigue C."/>
            <person name="Talla E."/>
            <person name="Sturgis J.N."/>
        </authorList>
    </citation>
    <scope>NUCLEOTIDE SEQUENCE [LARGE SCALE GENOMIC DNA]</scope>
    <source>
        <strain evidence="8">DSM120</strain>
    </source>
</reference>
<protein>
    <recommendedName>
        <fullName evidence="6">Outer membrane protein beta-barrel domain-containing protein</fullName>
    </recommendedName>
</protein>
<feature type="domain" description="Outer membrane protein beta-barrel" evidence="6">
    <location>
        <begin position="10"/>
        <end position="240"/>
    </location>
</feature>
<feature type="chain" id="PRO_5003611676" description="Outer membrane protein beta-barrel domain-containing protein" evidence="5">
    <location>
        <begin position="21"/>
        <end position="545"/>
    </location>
</feature>
<dbReference type="GO" id="GO:0016020">
    <property type="term" value="C:membrane"/>
    <property type="evidence" value="ECO:0007669"/>
    <property type="project" value="UniProtKB-SubCell"/>
</dbReference>
<proteinExistence type="inferred from homology"/>
<evidence type="ECO:0000313" key="7">
    <source>
        <dbReference type="EMBL" id="CCG40092.1"/>
    </source>
</evidence>
<keyword evidence="8" id="KW-1185">Reference proteome</keyword>
<keyword evidence="2 5" id="KW-0732">Signal</keyword>
<dbReference type="Gene3D" id="2.40.128.90">
    <property type="entry name" value="OMPT-like"/>
    <property type="match status" value="1"/>
</dbReference>
<dbReference type="EMBL" id="CAHP01000010">
    <property type="protein sequence ID" value="CCG40092.1"/>
    <property type="molecule type" value="Genomic_DNA"/>
</dbReference>
<evidence type="ECO:0000256" key="1">
    <source>
        <dbReference type="ARBA" id="ARBA00004370"/>
    </source>
</evidence>
<dbReference type="OrthoDB" id="7591823at2"/>
<dbReference type="InterPro" id="IPR051692">
    <property type="entry name" value="OMP-like"/>
</dbReference>
<evidence type="ECO:0000256" key="5">
    <source>
        <dbReference type="SAM" id="SignalP"/>
    </source>
</evidence>
<name>H8FP04_MAGML</name>
<organism evidence="7 8">
    <name type="scientific">Magnetospirillum molischianum DSM 120</name>
    <dbReference type="NCBI Taxonomy" id="1150626"/>
    <lineage>
        <taxon>Bacteria</taxon>
        <taxon>Pseudomonadati</taxon>
        <taxon>Pseudomonadota</taxon>
        <taxon>Alphaproteobacteria</taxon>
        <taxon>Rhodospirillales</taxon>
        <taxon>Rhodospirillaceae</taxon>
        <taxon>Magnetospirillum</taxon>
    </lineage>
</organism>
<dbReference type="Gene3D" id="2.40.160.20">
    <property type="match status" value="1"/>
</dbReference>
<evidence type="ECO:0000256" key="3">
    <source>
        <dbReference type="ARBA" id="ARBA00023136"/>
    </source>
</evidence>
<dbReference type="SUPFAM" id="SSF69917">
    <property type="entry name" value="OMPT-like"/>
    <property type="match status" value="1"/>
</dbReference>
<dbReference type="GO" id="GO:0004190">
    <property type="term" value="F:aspartic-type endopeptidase activity"/>
    <property type="evidence" value="ECO:0007669"/>
    <property type="project" value="InterPro"/>
</dbReference>
<evidence type="ECO:0000313" key="8">
    <source>
        <dbReference type="Proteomes" id="UP000004169"/>
    </source>
</evidence>
<gene>
    <name evidence="7" type="ORF">PHAMO_180061</name>
</gene>
<dbReference type="InterPro" id="IPR027385">
    <property type="entry name" value="Beta-barrel_OMP"/>
</dbReference>
<dbReference type="PANTHER" id="PTHR34001">
    <property type="entry name" value="BLL7405 PROTEIN"/>
    <property type="match status" value="1"/>
</dbReference>
<dbReference type="InterPro" id="IPR020080">
    <property type="entry name" value="OM_adhesin/peptidase_omptin"/>
</dbReference>
<sequence>MRKSIIVAAVGALLASQSFAADQSMAVIPASSWDGFYAGLNFGTAWGATDWSDPTGILAAPNESLFPASGSQMGLLGGLTLGYNWPVGRHWVVGVEGEIDASTLTGNAVCSNPSGFFGWTCHSEIDALASLDARIGYAEGSTLLFVKGGPSYAHQSLSISAGDYYVPGPSIESTQNLLGGNAGLGVEQALGDGLSLKSEFTHYRFGKQSLDSSYLPVQKAYGATARQSFNALKFGINYHFSPSPAVAEESPPIRDFSIEFGTRAGWTTGNFRYDLFDLYNKSAMNSRLTWPGTGTMTEVFGRIDHHSGAFLKGFVGGISFADGADMYDEDFPPYSDPYSKTVQIRKNSQSIYATIDVGYAFMSGGWRAGPFVGYSYYDERQNAYGCTQIATNPLFCEPPGSPSPVVGPDQLMLSRRFLWNSARLGVAGDVWLAERLKLSAEAAWLPWLSTTGSEDNHWMRPNINPLGEDAEGSGYQLEATLSYFVTDRMSIGIGMRRWRMQSQGTTQFPFVGIPSSPIREVFDRTMVFGQVSYTFGDLGNGKNWN</sequence>
<evidence type="ECO:0000256" key="2">
    <source>
        <dbReference type="ARBA" id="ARBA00022729"/>
    </source>
</evidence>
<evidence type="ECO:0000256" key="4">
    <source>
        <dbReference type="ARBA" id="ARBA00038306"/>
    </source>
</evidence>
<comment type="subcellular location">
    <subcellularLocation>
        <location evidence="1">Membrane</location>
    </subcellularLocation>
</comment>
<dbReference type="InterPro" id="IPR011250">
    <property type="entry name" value="OMP/PagP_B-barrel"/>
</dbReference>